<dbReference type="Proteomes" id="UP001165679">
    <property type="component" value="Unassembled WGS sequence"/>
</dbReference>
<gene>
    <name evidence="7" type="ORF">OL599_14645</name>
</gene>
<reference evidence="7" key="1">
    <citation type="submission" date="2022-09" db="EMBL/GenBank/DDBJ databases">
        <title>Rhodovastum sp. nov. RN2-1 isolated from soil in Seongnam, South Korea.</title>
        <authorList>
            <person name="Le N.T."/>
        </authorList>
    </citation>
    <scope>NUCLEOTIDE SEQUENCE</scope>
    <source>
        <strain evidence="7">RN2-1</strain>
    </source>
</reference>
<keyword evidence="3 5" id="KW-0732">Signal</keyword>
<evidence type="ECO:0000259" key="6">
    <source>
        <dbReference type="Pfam" id="PF04234"/>
    </source>
</evidence>
<feature type="domain" description="CopC" evidence="6">
    <location>
        <begin position="23"/>
        <end position="118"/>
    </location>
</feature>
<dbReference type="InterPro" id="IPR014756">
    <property type="entry name" value="Ig_E-set"/>
</dbReference>
<dbReference type="RefSeq" id="WP_264714544.1">
    <property type="nucleotide sequence ID" value="NZ_JAPDNT010000012.1"/>
</dbReference>
<dbReference type="GO" id="GO:0005886">
    <property type="term" value="C:plasma membrane"/>
    <property type="evidence" value="ECO:0007669"/>
    <property type="project" value="TreeGrafter"/>
</dbReference>
<evidence type="ECO:0000313" key="7">
    <source>
        <dbReference type="EMBL" id="MCW3475815.1"/>
    </source>
</evidence>
<evidence type="ECO:0000256" key="5">
    <source>
        <dbReference type="SAM" id="SignalP"/>
    </source>
</evidence>
<evidence type="ECO:0000256" key="3">
    <source>
        <dbReference type="ARBA" id="ARBA00022729"/>
    </source>
</evidence>
<name>A0AA41YN76_9PROT</name>
<dbReference type="PANTHER" id="PTHR34820:SF4">
    <property type="entry name" value="INNER MEMBRANE PROTEIN YEBZ"/>
    <property type="match status" value="1"/>
</dbReference>
<keyword evidence="8" id="KW-1185">Reference proteome</keyword>
<organism evidence="7 8">
    <name type="scientific">Limobrevibacterium gyesilva</name>
    <dbReference type="NCBI Taxonomy" id="2991712"/>
    <lineage>
        <taxon>Bacteria</taxon>
        <taxon>Pseudomonadati</taxon>
        <taxon>Pseudomonadota</taxon>
        <taxon>Alphaproteobacteria</taxon>
        <taxon>Acetobacterales</taxon>
        <taxon>Acetobacteraceae</taxon>
        <taxon>Limobrevibacterium</taxon>
    </lineage>
</organism>
<dbReference type="PANTHER" id="PTHR34820">
    <property type="entry name" value="INNER MEMBRANE PROTEIN YEBZ"/>
    <property type="match status" value="1"/>
</dbReference>
<dbReference type="EMBL" id="JAPDNT010000012">
    <property type="protein sequence ID" value="MCW3475815.1"/>
    <property type="molecule type" value="Genomic_DNA"/>
</dbReference>
<evidence type="ECO:0000256" key="1">
    <source>
        <dbReference type="ARBA" id="ARBA00004196"/>
    </source>
</evidence>
<accession>A0AA41YN76</accession>
<reference evidence="7" key="2">
    <citation type="submission" date="2022-10" db="EMBL/GenBank/DDBJ databases">
        <authorList>
            <person name="Trinh H.N."/>
        </authorList>
    </citation>
    <scope>NUCLEOTIDE SEQUENCE</scope>
    <source>
        <strain evidence="7">RN2-1</strain>
    </source>
</reference>
<dbReference type="InterPro" id="IPR014755">
    <property type="entry name" value="Cu-Rt/internalin_Ig-like"/>
</dbReference>
<feature type="chain" id="PRO_5041253210" evidence="5">
    <location>
        <begin position="23"/>
        <end position="124"/>
    </location>
</feature>
<proteinExistence type="predicted"/>
<comment type="subcellular location">
    <subcellularLocation>
        <location evidence="1">Cell envelope</location>
    </subcellularLocation>
</comment>
<dbReference type="Pfam" id="PF04234">
    <property type="entry name" value="CopC"/>
    <property type="match status" value="1"/>
</dbReference>
<protein>
    <submittedName>
        <fullName evidence="7">Copper resistance protein CopC</fullName>
    </submittedName>
</protein>
<dbReference type="InterPro" id="IPR032694">
    <property type="entry name" value="CopC/D"/>
</dbReference>
<dbReference type="Gene3D" id="2.60.40.1220">
    <property type="match status" value="1"/>
</dbReference>
<comment type="caution">
    <text evidence="7">The sequence shown here is derived from an EMBL/GenBank/DDBJ whole genome shotgun (WGS) entry which is preliminary data.</text>
</comment>
<dbReference type="InterPro" id="IPR007348">
    <property type="entry name" value="CopC_dom"/>
</dbReference>
<dbReference type="GO" id="GO:0030313">
    <property type="term" value="C:cell envelope"/>
    <property type="evidence" value="ECO:0007669"/>
    <property type="project" value="UniProtKB-SubCell"/>
</dbReference>
<evidence type="ECO:0000256" key="4">
    <source>
        <dbReference type="ARBA" id="ARBA00023008"/>
    </source>
</evidence>
<dbReference type="GO" id="GO:0006825">
    <property type="term" value="P:copper ion transport"/>
    <property type="evidence" value="ECO:0007669"/>
    <property type="project" value="InterPro"/>
</dbReference>
<dbReference type="GO" id="GO:0046688">
    <property type="term" value="P:response to copper ion"/>
    <property type="evidence" value="ECO:0007669"/>
    <property type="project" value="InterPro"/>
</dbReference>
<dbReference type="GO" id="GO:0005507">
    <property type="term" value="F:copper ion binding"/>
    <property type="evidence" value="ECO:0007669"/>
    <property type="project" value="InterPro"/>
</dbReference>
<sequence length="124" mass="12842">MRPVSLAVLTAIACLSAAPAFAHALLRRSVPPVGATVQTPPAAVTITFTEAVEPRFSSITVQDAAGNRVDAGDTHADPADAKQLSVSLTPLPPGTYTITWHVTSVDTHRTEGSFTVTVAPRGTP</sequence>
<feature type="signal peptide" evidence="5">
    <location>
        <begin position="1"/>
        <end position="22"/>
    </location>
</feature>
<dbReference type="GO" id="GO:0042597">
    <property type="term" value="C:periplasmic space"/>
    <property type="evidence" value="ECO:0007669"/>
    <property type="project" value="InterPro"/>
</dbReference>
<dbReference type="SUPFAM" id="SSF81296">
    <property type="entry name" value="E set domains"/>
    <property type="match status" value="1"/>
</dbReference>
<dbReference type="AlphaFoldDB" id="A0AA41YN76"/>
<keyword evidence="4" id="KW-0186">Copper</keyword>
<keyword evidence="2" id="KW-0479">Metal-binding</keyword>
<evidence type="ECO:0000256" key="2">
    <source>
        <dbReference type="ARBA" id="ARBA00022723"/>
    </source>
</evidence>
<evidence type="ECO:0000313" key="8">
    <source>
        <dbReference type="Proteomes" id="UP001165679"/>
    </source>
</evidence>